<keyword evidence="4" id="KW-0808">Transferase</keyword>
<dbReference type="eggNOG" id="ENOG502S17S">
    <property type="taxonomic scope" value="Eukaryota"/>
</dbReference>
<dbReference type="EMBL" id="JELW01000009">
    <property type="protein sequence ID" value="EXV01032.1"/>
    <property type="molecule type" value="Genomic_DNA"/>
</dbReference>
<feature type="transmembrane region" description="Helical" evidence="3">
    <location>
        <begin position="9"/>
        <end position="27"/>
    </location>
</feature>
<feature type="region of interest" description="Disordered" evidence="2">
    <location>
        <begin position="264"/>
        <end position="291"/>
    </location>
</feature>
<evidence type="ECO:0000256" key="2">
    <source>
        <dbReference type="SAM" id="MobiDB-lite"/>
    </source>
</evidence>
<protein>
    <submittedName>
        <fullName evidence="4">Glycosyl transferase sugar-binding region (DXD) protein</fullName>
    </submittedName>
</protein>
<dbReference type="AlphaFoldDB" id="A0A014N465"/>
<dbReference type="HOGENOM" id="CLU_053910_0_0_1"/>
<dbReference type="Gene3D" id="3.90.550.20">
    <property type="match status" value="1"/>
</dbReference>
<dbReference type="GO" id="GO:1901135">
    <property type="term" value="P:carbohydrate derivative metabolic process"/>
    <property type="evidence" value="ECO:0007669"/>
    <property type="project" value="UniProtKB-ARBA"/>
</dbReference>
<accession>A0A014N465</accession>
<dbReference type="SUPFAM" id="SSF53448">
    <property type="entry name" value="Nucleotide-diphospho-sugar transferases"/>
    <property type="match status" value="1"/>
</dbReference>
<evidence type="ECO:0000313" key="4">
    <source>
        <dbReference type="EMBL" id="EXV01032.1"/>
    </source>
</evidence>
<proteinExistence type="inferred from homology"/>
<name>A0A014N465_9HYPO</name>
<evidence type="ECO:0000313" key="5">
    <source>
        <dbReference type="Proteomes" id="UP000030151"/>
    </source>
</evidence>
<feature type="compositionally biased region" description="Basic and acidic residues" evidence="2">
    <location>
        <begin position="264"/>
        <end position="284"/>
    </location>
</feature>
<reference evidence="4 5" key="1">
    <citation type="submission" date="2014-02" db="EMBL/GenBank/DDBJ databases">
        <title>The genome sequence of the entomopathogenic fungus Metarhizium robertsii ARSEF 2575.</title>
        <authorList>
            <person name="Giuliano Garisto Donzelli B."/>
            <person name="Roe B.A."/>
            <person name="Macmil S.L."/>
            <person name="Krasnoff S.B."/>
            <person name="Gibson D.M."/>
        </authorList>
    </citation>
    <scope>NUCLEOTIDE SEQUENCE [LARGE SCALE GENOMIC DNA]</scope>
    <source>
        <strain evidence="4 5">ARSEF 2575</strain>
    </source>
</reference>
<evidence type="ECO:0000256" key="1">
    <source>
        <dbReference type="ARBA" id="ARBA00009003"/>
    </source>
</evidence>
<keyword evidence="3" id="KW-0472">Membrane</keyword>
<comment type="caution">
    <text evidence="4">The sequence shown here is derived from an EMBL/GenBank/DDBJ whole genome shotgun (WGS) entry which is preliminary data.</text>
</comment>
<keyword evidence="3" id="KW-1133">Transmembrane helix</keyword>
<dbReference type="InterPro" id="IPR029044">
    <property type="entry name" value="Nucleotide-diphossugar_trans"/>
</dbReference>
<keyword evidence="3" id="KW-0812">Transmembrane</keyword>
<gene>
    <name evidence="4" type="ORF">X797_005602</name>
</gene>
<dbReference type="GO" id="GO:0016740">
    <property type="term" value="F:transferase activity"/>
    <property type="evidence" value="ECO:0007669"/>
    <property type="project" value="UniProtKB-KW"/>
</dbReference>
<dbReference type="PANTHER" id="PTHR46830:SF2">
    <property type="entry name" value="ALPHA-1,4-N-ACETYLGLUCOSAMINYLTRANSFERASE"/>
    <property type="match status" value="1"/>
</dbReference>
<dbReference type="Pfam" id="PF04488">
    <property type="entry name" value="Gly_transf_sug"/>
    <property type="match status" value="1"/>
</dbReference>
<dbReference type="InterPro" id="IPR007577">
    <property type="entry name" value="GlycoTrfase_DXD_sugar-bd_CS"/>
</dbReference>
<dbReference type="PANTHER" id="PTHR46830">
    <property type="entry name" value="TRANSFERASE, PUTATIVE-RELATED"/>
    <property type="match status" value="1"/>
</dbReference>
<sequence>MRTSPDRRTWMVIFGVLVTIIILFYGYQSPWTSQVVRHGSNNPSIPNDVHFVYVLKDANADFSFQFKHYLSVYAAWHYWQPQTIYLHTNAHDDSITRARDGASGKWDKLIFGMPNLRINVVPVPSHANNSVEITVMEHKSDFLRVKAIRDFGGIYIDFDAHALRDIRPILKSGFNAVGGREISGQLNSGTFMSKKGAKMISLWHEEMHQVYDGGWITHSNLVLTRVGEQLVAEPGEMLILDKAALAPVGWEAEDCSMLFEVHDDTPPETGRGKVEGQQFHDEGSGRPGGNPPWARDWSSTYILHAFQPDRHGYIIKGFDYNITPRYVLEGRSNFARAVYPVAKHMQENGLIGLDDSHHGL</sequence>
<comment type="similarity">
    <text evidence="1">Belongs to the glycosyltransferase 32 family.</text>
</comment>
<dbReference type="Proteomes" id="UP000030151">
    <property type="component" value="Unassembled WGS sequence"/>
</dbReference>
<evidence type="ECO:0000256" key="3">
    <source>
        <dbReference type="SAM" id="Phobius"/>
    </source>
</evidence>
<organism evidence="4 5">
    <name type="scientific">Metarhizium robertsii</name>
    <dbReference type="NCBI Taxonomy" id="568076"/>
    <lineage>
        <taxon>Eukaryota</taxon>
        <taxon>Fungi</taxon>
        <taxon>Dikarya</taxon>
        <taxon>Ascomycota</taxon>
        <taxon>Pezizomycotina</taxon>
        <taxon>Sordariomycetes</taxon>
        <taxon>Hypocreomycetidae</taxon>
        <taxon>Hypocreales</taxon>
        <taxon>Clavicipitaceae</taxon>
        <taxon>Metarhizium</taxon>
    </lineage>
</organism>